<dbReference type="Pfam" id="PF02653">
    <property type="entry name" value="BPD_transp_2"/>
    <property type="match status" value="1"/>
</dbReference>
<dbReference type="AlphaFoldDB" id="A0A0H4LEC8"/>
<dbReference type="PANTHER" id="PTHR32196">
    <property type="entry name" value="ABC TRANSPORTER PERMEASE PROTEIN YPHD-RELATED-RELATED"/>
    <property type="match status" value="1"/>
</dbReference>
<dbReference type="Proteomes" id="UP000295257">
    <property type="component" value="Unassembled WGS sequence"/>
</dbReference>
<evidence type="ECO:0000313" key="7">
    <source>
        <dbReference type="Proteomes" id="UP000295257"/>
    </source>
</evidence>
<evidence type="ECO:0000256" key="4">
    <source>
        <dbReference type="ARBA" id="ARBA00022989"/>
    </source>
</evidence>
<dbReference type="RefSeq" id="WP_010018050.1">
    <property type="nucleotide sequence ID" value="NZ_BHYW01000004.1"/>
</dbReference>
<dbReference type="EMBL" id="PUFN01000002">
    <property type="protein sequence ID" value="TDG74833.1"/>
    <property type="molecule type" value="Genomic_DNA"/>
</dbReference>
<organism evidence="6 7">
    <name type="scientific">Companilactobacillus farciminis</name>
    <dbReference type="NCBI Taxonomy" id="1612"/>
    <lineage>
        <taxon>Bacteria</taxon>
        <taxon>Bacillati</taxon>
        <taxon>Bacillota</taxon>
        <taxon>Bacilli</taxon>
        <taxon>Lactobacillales</taxon>
        <taxon>Lactobacillaceae</taxon>
        <taxon>Companilactobacillus</taxon>
    </lineage>
</organism>
<dbReference type="PANTHER" id="PTHR32196:SF69">
    <property type="entry name" value="BRANCHED-CHAIN AMINO ACID TRANSPORT SYSTEM, PERMEASE PROTEIN"/>
    <property type="match status" value="1"/>
</dbReference>
<keyword evidence="4" id="KW-1133">Transmembrane helix</keyword>
<name>A0A0H4LEC8_9LACO</name>
<evidence type="ECO:0000313" key="6">
    <source>
        <dbReference type="EMBL" id="TDG74833.1"/>
    </source>
</evidence>
<dbReference type="CDD" id="cd06574">
    <property type="entry name" value="TM_PBP1_branched-chain-AA_like"/>
    <property type="match status" value="1"/>
</dbReference>
<proteinExistence type="predicted"/>
<keyword evidence="5" id="KW-0472">Membrane</keyword>
<keyword evidence="3" id="KW-0812">Transmembrane</keyword>
<evidence type="ECO:0000256" key="1">
    <source>
        <dbReference type="ARBA" id="ARBA00004651"/>
    </source>
</evidence>
<dbReference type="OrthoDB" id="9778389at2"/>
<dbReference type="GO" id="GO:0005886">
    <property type="term" value="C:plasma membrane"/>
    <property type="evidence" value="ECO:0007669"/>
    <property type="project" value="UniProtKB-SubCell"/>
</dbReference>
<dbReference type="STRING" id="1612.ABB44_03660"/>
<protein>
    <submittedName>
        <fullName evidence="6">Uncharacterized protein</fullName>
    </submittedName>
</protein>
<comment type="caution">
    <text evidence="6">The sequence shown here is derived from an EMBL/GenBank/DDBJ whole genome shotgun (WGS) entry which is preliminary data.</text>
</comment>
<reference evidence="6 7" key="1">
    <citation type="journal article" date="2019" name="Appl. Microbiol. Biotechnol.">
        <title>Uncovering carbohydrate metabolism through a genotype-phenotype association study of 56 lactic acid bacteria genomes.</title>
        <authorList>
            <person name="Buron-Moles G."/>
            <person name="Chailyan A."/>
            <person name="Dolejs I."/>
            <person name="Forster J."/>
            <person name="Miks M.H."/>
        </authorList>
    </citation>
    <scope>NUCLEOTIDE SEQUENCE [LARGE SCALE GENOMIC DNA]</scope>
    <source>
        <strain evidence="6 7">ATCC 29644</strain>
    </source>
</reference>
<evidence type="ECO:0000256" key="3">
    <source>
        <dbReference type="ARBA" id="ARBA00022692"/>
    </source>
</evidence>
<keyword evidence="7" id="KW-1185">Reference proteome</keyword>
<comment type="subcellular location">
    <subcellularLocation>
        <location evidence="1">Cell membrane</location>
        <topology evidence="1">Multi-pass membrane protein</topology>
    </subcellularLocation>
</comment>
<sequence length="296" mass="31674">MNLIVSTISQGFIWSIMAIGLFITFRILDFPDMTVEGSFPLGAVTAVSLIQSGHSTLYSLLIAFIFGCLAGFATAFLYAKLNVPILLAGILTMTALYSINLRILGKANMSLTKSTNIFNQFGLDKLPTNFNGIILGIIIIAIIIFLLIIFLNTEKGQAVIATGDNETMAASLGINTTVMKFIGLMVSNGIVAITGGLIAQQNGFADVNMGIGVIVIGLSAIIIGEVIYPDVPLSIRLITIVIGSIVYRLILMIVLQLGFNTNDLKLISAIILALCLALPTIRAQFLKTMRNGVKTK</sequence>
<evidence type="ECO:0000256" key="5">
    <source>
        <dbReference type="ARBA" id="ARBA00023136"/>
    </source>
</evidence>
<dbReference type="PRINTS" id="PR00173">
    <property type="entry name" value="EDTRNSPORT"/>
</dbReference>
<keyword evidence="2" id="KW-1003">Cell membrane</keyword>
<evidence type="ECO:0000256" key="2">
    <source>
        <dbReference type="ARBA" id="ARBA00022475"/>
    </source>
</evidence>
<dbReference type="InterPro" id="IPR001851">
    <property type="entry name" value="ABC_transp_permease"/>
</dbReference>
<accession>A0A0H4LEC8</accession>
<dbReference type="GO" id="GO:0022857">
    <property type="term" value="F:transmembrane transporter activity"/>
    <property type="evidence" value="ECO:0007669"/>
    <property type="project" value="InterPro"/>
</dbReference>
<gene>
    <name evidence="6" type="ORF">C5L30_000068</name>
</gene>